<keyword evidence="2" id="KW-1185">Reference proteome</keyword>
<reference evidence="1 2" key="1">
    <citation type="submission" date="2016-05" db="EMBL/GenBank/DDBJ databases">
        <title>Single-cell genome of chain-forming Candidatus Thiomargarita nelsonii and comparison to other large sulfur-oxidizing bacteria.</title>
        <authorList>
            <person name="Winkel M."/>
            <person name="Salman V."/>
            <person name="Woyke T."/>
            <person name="Schulz-Vogt H."/>
            <person name="Richter M."/>
            <person name="Flood B."/>
            <person name="Bailey J."/>
            <person name="Amann R."/>
            <person name="Mussmann M."/>
        </authorList>
    </citation>
    <scope>NUCLEOTIDE SEQUENCE [LARGE SCALE GENOMIC DNA]</scope>
    <source>
        <strain evidence="1 2">THI036</strain>
    </source>
</reference>
<dbReference type="AlphaFoldDB" id="A0A176RZJ2"/>
<sequence>MVSTTQVRQRIKLCFDLSHKKILFLEEIGFLKVEAVKKKILVRFKLGFYLVTRNAGFCLGFKVNADS</sequence>
<name>A0A176RZJ2_9GAMM</name>
<dbReference type="Proteomes" id="UP000076962">
    <property type="component" value="Unassembled WGS sequence"/>
</dbReference>
<comment type="caution">
    <text evidence="1">The sequence shown here is derived from an EMBL/GenBank/DDBJ whole genome shotgun (WGS) entry which is preliminary data.</text>
</comment>
<organism evidence="1 2">
    <name type="scientific">Candidatus Thiomargarita nelsonii</name>
    <dbReference type="NCBI Taxonomy" id="1003181"/>
    <lineage>
        <taxon>Bacteria</taxon>
        <taxon>Pseudomonadati</taxon>
        <taxon>Pseudomonadota</taxon>
        <taxon>Gammaproteobacteria</taxon>
        <taxon>Thiotrichales</taxon>
        <taxon>Thiotrichaceae</taxon>
        <taxon>Thiomargarita</taxon>
    </lineage>
</organism>
<protein>
    <submittedName>
        <fullName evidence="1">Uncharacterized protein</fullName>
    </submittedName>
</protein>
<gene>
    <name evidence="1" type="ORF">THIOM_003014</name>
</gene>
<dbReference type="EMBL" id="LUTY01001784">
    <property type="protein sequence ID" value="OAD21223.1"/>
    <property type="molecule type" value="Genomic_DNA"/>
</dbReference>
<evidence type="ECO:0000313" key="1">
    <source>
        <dbReference type="EMBL" id="OAD21223.1"/>
    </source>
</evidence>
<proteinExistence type="predicted"/>
<accession>A0A176RZJ2</accession>
<evidence type="ECO:0000313" key="2">
    <source>
        <dbReference type="Proteomes" id="UP000076962"/>
    </source>
</evidence>